<organism evidence="3 4">
    <name type="scientific">Symbiodinium natans</name>
    <dbReference type="NCBI Taxonomy" id="878477"/>
    <lineage>
        <taxon>Eukaryota</taxon>
        <taxon>Sar</taxon>
        <taxon>Alveolata</taxon>
        <taxon>Dinophyceae</taxon>
        <taxon>Suessiales</taxon>
        <taxon>Symbiodiniaceae</taxon>
        <taxon>Symbiodinium</taxon>
    </lineage>
</organism>
<evidence type="ECO:0000256" key="1">
    <source>
        <dbReference type="SAM" id="Coils"/>
    </source>
</evidence>
<dbReference type="InterPro" id="IPR018247">
    <property type="entry name" value="EF_Hand_1_Ca_BS"/>
</dbReference>
<evidence type="ECO:0000313" key="3">
    <source>
        <dbReference type="EMBL" id="CAE7606999.1"/>
    </source>
</evidence>
<feature type="domain" description="Smr" evidence="2">
    <location>
        <begin position="281"/>
        <end position="333"/>
    </location>
</feature>
<protein>
    <recommendedName>
        <fullName evidence="2">Smr domain-containing protein</fullName>
    </recommendedName>
</protein>
<dbReference type="AlphaFoldDB" id="A0A812V516"/>
<dbReference type="InterPro" id="IPR053020">
    <property type="entry name" value="Smr_domain_protein"/>
</dbReference>
<dbReference type="Proteomes" id="UP000604046">
    <property type="component" value="Unassembled WGS sequence"/>
</dbReference>
<dbReference type="PANTHER" id="PTHR47417:SF1">
    <property type="entry name" value="SMR DOMAIN-CONTAINING PROTEIN YPL199C"/>
    <property type="match status" value="1"/>
</dbReference>
<proteinExistence type="predicted"/>
<dbReference type="SUPFAM" id="SSF160443">
    <property type="entry name" value="SMR domain-like"/>
    <property type="match status" value="1"/>
</dbReference>
<sequence length="374" mass="42379">MSHGYGTKDASDINSGRVVKLVAPAGRQPFGFIAPDSGGKDVWFAPHLLGDGKSWDEFKVQVGRYGTIPAPVSYVLDPKGRAKGVCVLSLAEVDGNDDGRISEEEMAKYLEAHPEMFQKVKTQMDREREKRQEERDAEHAAWVAKRKAEDAAYHKRKVAYQEQVKDDEAEAQERQELYARLAAKEDALRAKIEETKARRDSLKEQVNQLRDEAQKDWESGAKAECKAKQAKANELQEERSGLYKEVDDLYDQLKNLDWSNNEEIFRWVQKRHDRPSDLSWFDLHGLDLNFAWWKATELLKAAQTLGVPRVEVITGAGHHSEGGVSRLKQTIWTNSDSLLRSAKSGQIDDLHITDFQQVVDDDGDQNPGTVMVLF</sequence>
<keyword evidence="4" id="KW-1185">Reference proteome</keyword>
<evidence type="ECO:0000313" key="4">
    <source>
        <dbReference type="Proteomes" id="UP000604046"/>
    </source>
</evidence>
<evidence type="ECO:0000259" key="2">
    <source>
        <dbReference type="PROSITE" id="PS50828"/>
    </source>
</evidence>
<name>A0A812V516_9DINO</name>
<dbReference type="PROSITE" id="PS50828">
    <property type="entry name" value="SMR"/>
    <property type="match status" value="1"/>
</dbReference>
<accession>A0A812V516</accession>
<dbReference type="InterPro" id="IPR036063">
    <property type="entry name" value="Smr_dom_sf"/>
</dbReference>
<dbReference type="InterPro" id="IPR002625">
    <property type="entry name" value="Smr_dom"/>
</dbReference>
<dbReference type="Gene3D" id="3.30.1370.110">
    <property type="match status" value="1"/>
</dbReference>
<dbReference type="PANTHER" id="PTHR47417">
    <property type="entry name" value="SMR DOMAIN-CONTAINING PROTEIN YPL199C"/>
    <property type="match status" value="1"/>
</dbReference>
<reference evidence="3" key="1">
    <citation type="submission" date="2021-02" db="EMBL/GenBank/DDBJ databases">
        <authorList>
            <person name="Dougan E. K."/>
            <person name="Rhodes N."/>
            <person name="Thang M."/>
            <person name="Chan C."/>
        </authorList>
    </citation>
    <scope>NUCLEOTIDE SEQUENCE</scope>
</reference>
<keyword evidence="1" id="KW-0175">Coiled coil</keyword>
<feature type="coiled-coil region" evidence="1">
    <location>
        <begin position="174"/>
        <end position="252"/>
    </location>
</feature>
<comment type="caution">
    <text evidence="3">The sequence shown here is derived from an EMBL/GenBank/DDBJ whole genome shotgun (WGS) entry which is preliminary data.</text>
</comment>
<gene>
    <name evidence="3" type="ORF">SNAT2548_LOCUS34516</name>
</gene>
<dbReference type="Pfam" id="PF01713">
    <property type="entry name" value="Smr"/>
    <property type="match status" value="1"/>
</dbReference>
<dbReference type="PROSITE" id="PS00018">
    <property type="entry name" value="EF_HAND_1"/>
    <property type="match status" value="1"/>
</dbReference>
<dbReference type="EMBL" id="CAJNDS010002813">
    <property type="protein sequence ID" value="CAE7606999.1"/>
    <property type="molecule type" value="Genomic_DNA"/>
</dbReference>